<comment type="catalytic activity">
    <reaction evidence="7 8">
        <text>L-threonylcarbamoyladenylate + adenosine(37) in tRNA = N(6)-L-threonylcarbamoyladenosine(37) in tRNA + AMP + H(+)</text>
        <dbReference type="Rhea" id="RHEA:37059"/>
        <dbReference type="Rhea" id="RHEA-COMP:10162"/>
        <dbReference type="Rhea" id="RHEA-COMP:10163"/>
        <dbReference type="ChEBI" id="CHEBI:15378"/>
        <dbReference type="ChEBI" id="CHEBI:73682"/>
        <dbReference type="ChEBI" id="CHEBI:74411"/>
        <dbReference type="ChEBI" id="CHEBI:74418"/>
        <dbReference type="ChEBI" id="CHEBI:456215"/>
        <dbReference type="EC" id="2.3.1.234"/>
    </reaction>
</comment>
<dbReference type="GO" id="GO:0061711">
    <property type="term" value="F:tRNA N(6)-L-threonylcarbamoyladenine synthase activity"/>
    <property type="evidence" value="ECO:0007669"/>
    <property type="project" value="UniProtKB-EC"/>
</dbReference>
<organism evidence="10 11">
    <name type="scientific">Treponema brennaborense (strain DSM 12168 / CIP 105900 / DD5/3)</name>
    <dbReference type="NCBI Taxonomy" id="906968"/>
    <lineage>
        <taxon>Bacteria</taxon>
        <taxon>Pseudomonadati</taxon>
        <taxon>Spirochaetota</taxon>
        <taxon>Spirochaetia</taxon>
        <taxon>Spirochaetales</taxon>
        <taxon>Treponemataceae</taxon>
        <taxon>Treponema</taxon>
    </lineage>
</organism>
<evidence type="ECO:0000256" key="3">
    <source>
        <dbReference type="ARBA" id="ARBA00022694"/>
    </source>
</evidence>
<dbReference type="HOGENOM" id="CLU_023208_0_2_12"/>
<dbReference type="GO" id="GO:0005737">
    <property type="term" value="C:cytoplasm"/>
    <property type="evidence" value="ECO:0007669"/>
    <property type="project" value="UniProtKB-SubCell"/>
</dbReference>
<feature type="binding site" evidence="8">
    <location>
        <position position="166"/>
    </location>
    <ligand>
        <name>substrate</name>
    </ligand>
</feature>
<dbReference type="Gene3D" id="3.30.420.40">
    <property type="match status" value="2"/>
</dbReference>
<dbReference type="OrthoDB" id="9806197at2"/>
<dbReference type="EMBL" id="CP002696">
    <property type="protein sequence ID" value="AEE17248.1"/>
    <property type="molecule type" value="Genomic_DNA"/>
</dbReference>
<keyword evidence="6 8" id="KW-0012">Acyltransferase</keyword>
<dbReference type="Proteomes" id="UP000006546">
    <property type="component" value="Chromosome"/>
</dbReference>
<keyword evidence="11" id="KW-1185">Reference proteome</keyword>
<feature type="binding site" evidence="8">
    <location>
        <begin position="133"/>
        <end position="137"/>
    </location>
    <ligand>
        <name>substrate</name>
    </ligand>
</feature>
<dbReference type="eggNOG" id="COG0533">
    <property type="taxonomic scope" value="Bacteria"/>
</dbReference>
<feature type="binding site" evidence="8">
    <location>
        <position position="115"/>
    </location>
    <ligand>
        <name>Fe cation</name>
        <dbReference type="ChEBI" id="CHEBI:24875"/>
    </ligand>
</feature>
<evidence type="ECO:0000256" key="8">
    <source>
        <dbReference type="HAMAP-Rule" id="MF_01445"/>
    </source>
</evidence>
<feature type="binding site" evidence="8">
    <location>
        <position position="179"/>
    </location>
    <ligand>
        <name>substrate</name>
    </ligand>
</feature>
<dbReference type="NCBIfam" id="TIGR00329">
    <property type="entry name" value="gcp_kae1"/>
    <property type="match status" value="1"/>
</dbReference>
<feature type="domain" description="Gcp-like" evidence="9">
    <location>
        <begin position="23"/>
        <end position="306"/>
    </location>
</feature>
<evidence type="ECO:0000256" key="1">
    <source>
        <dbReference type="ARBA" id="ARBA00022490"/>
    </source>
</evidence>
<feature type="binding site" evidence="8">
    <location>
        <position position="300"/>
    </location>
    <ligand>
        <name>Fe cation</name>
        <dbReference type="ChEBI" id="CHEBI:24875"/>
    </ligand>
</feature>
<dbReference type="InterPro" id="IPR043129">
    <property type="entry name" value="ATPase_NBD"/>
</dbReference>
<dbReference type="GO" id="GO:0002949">
    <property type="term" value="P:tRNA threonylcarbamoyladenosine modification"/>
    <property type="evidence" value="ECO:0007669"/>
    <property type="project" value="UniProtKB-UniRule"/>
</dbReference>
<keyword evidence="4 8" id="KW-0479">Metal-binding</keyword>
<keyword evidence="2 8" id="KW-0808">Transferase</keyword>
<dbReference type="SUPFAM" id="SSF53067">
    <property type="entry name" value="Actin-like ATPase domain"/>
    <property type="match status" value="1"/>
</dbReference>
<comment type="function">
    <text evidence="8">Required for the formation of a threonylcarbamoyl group on adenosine at position 37 (t(6)A37) in tRNAs that read codons beginning with adenine. Is involved in the transfer of the threonylcarbamoyl moiety of threonylcarbamoyl-AMP (TC-AMP) to the N6 group of A37, together with TsaE and TsaB. TsaD likely plays a direct catalytic role in this reaction.</text>
</comment>
<feature type="binding site" evidence="8">
    <location>
        <position position="275"/>
    </location>
    <ligand>
        <name>substrate</name>
    </ligand>
</feature>
<keyword evidence="5 8" id="KW-0408">Iron</keyword>
<dbReference type="HAMAP" id="MF_01445">
    <property type="entry name" value="TsaD"/>
    <property type="match status" value="1"/>
</dbReference>
<dbReference type="EC" id="2.3.1.234" evidence="8"/>
<evidence type="ECO:0000313" key="11">
    <source>
        <dbReference type="Proteomes" id="UP000006546"/>
    </source>
</evidence>
<protein>
    <recommendedName>
        <fullName evidence="8">tRNA N6-adenosine threonylcarbamoyltransferase</fullName>
        <ecNumber evidence="8">2.3.1.234</ecNumber>
    </recommendedName>
    <alternativeName>
        <fullName evidence="8">N6-L-threonylcarbamoyladenine synthase</fullName>
        <shortName evidence="8">t(6)A synthase</shortName>
    </alternativeName>
    <alternativeName>
        <fullName evidence="8">t(6)A37 threonylcarbamoyladenosine biosynthesis protein TsaD</fullName>
    </alternativeName>
    <alternativeName>
        <fullName evidence="8">tRNA threonylcarbamoyladenosine biosynthesis protein TsaD</fullName>
    </alternativeName>
</protein>
<dbReference type="AlphaFoldDB" id="F4LIM3"/>
<dbReference type="KEGG" id="tbe:Trebr_1828"/>
<evidence type="ECO:0000256" key="7">
    <source>
        <dbReference type="ARBA" id="ARBA00048117"/>
    </source>
</evidence>
<feature type="binding site" evidence="8">
    <location>
        <position position="183"/>
    </location>
    <ligand>
        <name>substrate</name>
    </ligand>
</feature>
<dbReference type="GO" id="GO:0016787">
    <property type="term" value="F:hydrolase activity"/>
    <property type="evidence" value="ECO:0007669"/>
    <property type="project" value="UniProtKB-KW"/>
</dbReference>
<dbReference type="PRINTS" id="PR00789">
    <property type="entry name" value="OSIALOPTASE"/>
</dbReference>
<evidence type="ECO:0000256" key="2">
    <source>
        <dbReference type="ARBA" id="ARBA00022679"/>
    </source>
</evidence>
<comment type="subcellular location">
    <subcellularLocation>
        <location evidence="8">Cytoplasm</location>
    </subcellularLocation>
</comment>
<dbReference type="CDD" id="cd24133">
    <property type="entry name" value="ASKHA_NBD_TsaD_bac"/>
    <property type="match status" value="1"/>
</dbReference>
<dbReference type="Pfam" id="PF00814">
    <property type="entry name" value="TsaD"/>
    <property type="match status" value="1"/>
</dbReference>
<keyword evidence="10" id="KW-0378">Hydrolase</keyword>
<dbReference type="GO" id="GO:0005506">
    <property type="term" value="F:iron ion binding"/>
    <property type="evidence" value="ECO:0007669"/>
    <property type="project" value="UniProtKB-UniRule"/>
</dbReference>
<name>F4LIM3_TREBD</name>
<evidence type="ECO:0000256" key="5">
    <source>
        <dbReference type="ARBA" id="ARBA00023004"/>
    </source>
</evidence>
<dbReference type="STRING" id="906968.Trebr_1828"/>
<dbReference type="InterPro" id="IPR000905">
    <property type="entry name" value="Gcp-like_dom"/>
</dbReference>
<accession>F4LIM3</accession>
<dbReference type="RefSeq" id="WP_013758952.1">
    <property type="nucleotide sequence ID" value="NC_015500.1"/>
</dbReference>
<feature type="binding site" evidence="8">
    <location>
        <position position="111"/>
    </location>
    <ligand>
        <name>Fe cation</name>
        <dbReference type="ChEBI" id="CHEBI:24875"/>
    </ligand>
</feature>
<dbReference type="FunFam" id="3.30.420.40:FF:000012">
    <property type="entry name" value="tRNA N6-adenosine threonylcarbamoyltransferase"/>
    <property type="match status" value="1"/>
</dbReference>
<dbReference type="FunFam" id="3.30.420.40:FF:000040">
    <property type="entry name" value="tRNA N6-adenosine threonylcarbamoyltransferase"/>
    <property type="match status" value="1"/>
</dbReference>
<dbReference type="NCBIfam" id="TIGR03723">
    <property type="entry name" value="T6A_TsaD_YgjD"/>
    <property type="match status" value="1"/>
</dbReference>
<evidence type="ECO:0000313" key="10">
    <source>
        <dbReference type="EMBL" id="AEE17248.1"/>
    </source>
</evidence>
<proteinExistence type="inferred from homology"/>
<evidence type="ECO:0000256" key="4">
    <source>
        <dbReference type="ARBA" id="ARBA00022723"/>
    </source>
</evidence>
<dbReference type="InterPro" id="IPR022450">
    <property type="entry name" value="TsaD"/>
</dbReference>
<comment type="cofactor">
    <cofactor evidence="8">
        <name>Fe(2+)</name>
        <dbReference type="ChEBI" id="CHEBI:29033"/>
    </cofactor>
    <text evidence="8">Binds 1 Fe(2+) ion per subunit.</text>
</comment>
<reference evidence="11" key="1">
    <citation type="submission" date="2011-04" db="EMBL/GenBank/DDBJ databases">
        <title>The complete genome of Treponema brennaborense DSM 12168.</title>
        <authorList>
            <person name="Lucas S."/>
            <person name="Han J."/>
            <person name="Lapidus A."/>
            <person name="Bruce D."/>
            <person name="Goodwin L."/>
            <person name="Pitluck S."/>
            <person name="Peters L."/>
            <person name="Kyrpides N."/>
            <person name="Mavromatis K."/>
            <person name="Ivanova N."/>
            <person name="Mikhailova N."/>
            <person name="Pagani I."/>
            <person name="Teshima H."/>
            <person name="Detter J.C."/>
            <person name="Tapia R."/>
            <person name="Han C."/>
            <person name="Land M."/>
            <person name="Hauser L."/>
            <person name="Markowitz V."/>
            <person name="Cheng J.-F."/>
            <person name="Hugenholtz P."/>
            <person name="Woyke T."/>
            <person name="Wu D."/>
            <person name="Gronow S."/>
            <person name="Wellnitz S."/>
            <person name="Brambilla E."/>
            <person name="Klenk H.-P."/>
            <person name="Eisen J.A."/>
        </authorList>
    </citation>
    <scope>NUCLEOTIDE SEQUENCE [LARGE SCALE GENOMIC DNA]</scope>
    <source>
        <strain evidence="11">DSM 12168 / CIP 105900 / DD5/3</strain>
    </source>
</reference>
<comment type="similarity">
    <text evidence="8">Belongs to the KAE1 / TsaD family.</text>
</comment>
<dbReference type="PANTHER" id="PTHR11735:SF6">
    <property type="entry name" value="TRNA N6-ADENOSINE THREONYLCARBAMOYLTRANSFERASE, MITOCHONDRIAL"/>
    <property type="match status" value="1"/>
</dbReference>
<keyword evidence="1 8" id="KW-0963">Cytoplasm</keyword>
<gene>
    <name evidence="8" type="primary">tsaD</name>
    <name evidence="10" type="ordered locus">Trebr_1828</name>
</gene>
<dbReference type="PANTHER" id="PTHR11735">
    <property type="entry name" value="TRNA N6-ADENOSINE THREONYLCARBAMOYLTRANSFERASE"/>
    <property type="match status" value="1"/>
</dbReference>
<keyword evidence="3 8" id="KW-0819">tRNA processing</keyword>
<evidence type="ECO:0000256" key="6">
    <source>
        <dbReference type="ARBA" id="ARBA00023315"/>
    </source>
</evidence>
<evidence type="ECO:0000259" key="9">
    <source>
        <dbReference type="Pfam" id="PF00814"/>
    </source>
</evidence>
<dbReference type="InterPro" id="IPR017861">
    <property type="entry name" value="KAE1/TsaD"/>
</dbReference>
<sequence length="338" mass="36111">MKILGIESSCDETAAAVVEDGRTILSNVIATQIPFHKEFSGVVPEIASRKHAEWILPVVSEALTEAGVSLGDIDGIAATNRPGLMGSLLVGLTFGKTLAWATGKPFIAVNHMLGHLYAAHLASDIEYPYLGLLVSGGHSIICKVSGFDDIEILGTTVDDAVGEAFDKVAKFYGFGYPGGVIIDKLAKNGNPAAARFPVPSLHKGEHRYDVSYSGLKTAVINQIDLFWNPDFEKTPENIAASFQETAVRILISRLLRAVADTGLTTIVAGGGVAANSRLRAMLAERTELNCIFPPLKLCTDNGAMIAGVGYRFLQRGDRSPLDVTACARVPTFKRGLKR</sequence>